<dbReference type="EMBL" id="CAADRP010001112">
    <property type="protein sequence ID" value="VFU36264.1"/>
    <property type="molecule type" value="Genomic_DNA"/>
</dbReference>
<organism evidence="1">
    <name type="scientific">Salix viminalis</name>
    <name type="common">Common osier</name>
    <name type="synonym">Basket willow</name>
    <dbReference type="NCBI Taxonomy" id="40686"/>
    <lineage>
        <taxon>Eukaryota</taxon>
        <taxon>Viridiplantae</taxon>
        <taxon>Streptophyta</taxon>
        <taxon>Embryophyta</taxon>
        <taxon>Tracheophyta</taxon>
        <taxon>Spermatophyta</taxon>
        <taxon>Magnoliopsida</taxon>
        <taxon>eudicotyledons</taxon>
        <taxon>Gunneridae</taxon>
        <taxon>Pentapetalae</taxon>
        <taxon>rosids</taxon>
        <taxon>fabids</taxon>
        <taxon>Malpighiales</taxon>
        <taxon>Salicaceae</taxon>
        <taxon>Saliceae</taxon>
        <taxon>Salix</taxon>
    </lineage>
</organism>
<proteinExistence type="predicted"/>
<evidence type="ECO:0000313" key="1">
    <source>
        <dbReference type="EMBL" id="VFU36264.1"/>
    </source>
</evidence>
<protein>
    <submittedName>
        <fullName evidence="1">Uncharacterized protein</fullName>
    </submittedName>
</protein>
<sequence length="111" mass="12624">MLNVKPSNDGLLFLLSCTMEQTKPNQSWLCIQQFKLALTLPIDCYDTTRSERNCNGTTMKAIQELQWILFMLSSNELQWTSYTPTKASKTFSFTPPNGATTSKMKMALAWT</sequence>
<gene>
    <name evidence="1" type="ORF">SVIM_LOCUS181368</name>
</gene>
<name>A0A6N2L5R6_SALVM</name>
<dbReference type="AlphaFoldDB" id="A0A6N2L5R6"/>
<reference evidence="1" key="1">
    <citation type="submission" date="2019-03" db="EMBL/GenBank/DDBJ databases">
        <authorList>
            <person name="Mank J."/>
            <person name="Almeida P."/>
        </authorList>
    </citation>
    <scope>NUCLEOTIDE SEQUENCE</scope>
    <source>
        <strain evidence="1">78183</strain>
    </source>
</reference>
<accession>A0A6N2L5R6</accession>